<comment type="similarity">
    <text evidence="2 6">Belongs to the short-chain dehydrogenases/reductases (SDR) family.</text>
</comment>
<dbReference type="NCBIfam" id="NF009466">
    <property type="entry name" value="PRK12826.1-2"/>
    <property type="match status" value="1"/>
</dbReference>
<dbReference type="Proteomes" id="UP001501009">
    <property type="component" value="Unassembled WGS sequence"/>
</dbReference>
<feature type="domain" description="Ketoreductase" evidence="7">
    <location>
        <begin position="7"/>
        <end position="192"/>
    </location>
</feature>
<dbReference type="NCBIfam" id="TIGR01830">
    <property type="entry name" value="3oxo_ACP_reduc"/>
    <property type="match status" value="1"/>
</dbReference>
<keyword evidence="6" id="KW-0444">Lipid biosynthesis</keyword>
<protein>
    <recommendedName>
        <fullName evidence="3 6">3-oxoacyl-[acyl-carrier-protein] reductase</fullName>
        <ecNumber evidence="3 6">1.1.1.100</ecNumber>
    </recommendedName>
</protein>
<evidence type="ECO:0000256" key="5">
    <source>
        <dbReference type="ARBA" id="ARBA00048508"/>
    </source>
</evidence>
<dbReference type="SMART" id="SM00822">
    <property type="entry name" value="PKS_KR"/>
    <property type="match status" value="1"/>
</dbReference>
<dbReference type="InterPro" id="IPR002347">
    <property type="entry name" value="SDR_fam"/>
</dbReference>
<evidence type="ECO:0000313" key="8">
    <source>
        <dbReference type="EMBL" id="GAA3785033.1"/>
    </source>
</evidence>
<dbReference type="Pfam" id="PF13561">
    <property type="entry name" value="adh_short_C2"/>
    <property type="match status" value="1"/>
</dbReference>
<comment type="pathway">
    <text evidence="1 6">Lipid metabolism; fatty acid biosynthesis.</text>
</comment>
<name>A0ABP7H854_9ACTN</name>
<evidence type="ECO:0000256" key="2">
    <source>
        <dbReference type="ARBA" id="ARBA00006484"/>
    </source>
</evidence>
<dbReference type="Gene3D" id="3.40.50.720">
    <property type="entry name" value="NAD(P)-binding Rossmann-like Domain"/>
    <property type="match status" value="1"/>
</dbReference>
<keyword evidence="6" id="KW-0276">Fatty acid metabolism</keyword>
<organism evidence="8 9">
    <name type="scientific">Streptomyces coacervatus</name>
    <dbReference type="NCBI Taxonomy" id="647381"/>
    <lineage>
        <taxon>Bacteria</taxon>
        <taxon>Bacillati</taxon>
        <taxon>Actinomycetota</taxon>
        <taxon>Actinomycetes</taxon>
        <taxon>Kitasatosporales</taxon>
        <taxon>Streptomycetaceae</taxon>
        <taxon>Streptomyces</taxon>
    </lineage>
</organism>
<keyword evidence="6" id="KW-0275">Fatty acid biosynthesis</keyword>
<evidence type="ECO:0000256" key="4">
    <source>
        <dbReference type="ARBA" id="ARBA00023002"/>
    </source>
</evidence>
<keyword evidence="4 6" id="KW-0560">Oxidoreductase</keyword>
<dbReference type="InterPro" id="IPR036291">
    <property type="entry name" value="NAD(P)-bd_dom_sf"/>
</dbReference>
<keyword evidence="9" id="KW-1185">Reference proteome</keyword>
<keyword evidence="6" id="KW-0443">Lipid metabolism</keyword>
<accession>A0ABP7H854</accession>
<comment type="subunit">
    <text evidence="6">Homotetramer.</text>
</comment>
<sequence length="248" mass="25902">MSDSRRPVALVSGGSRGIGRAVVTRLAADGFDVAFCYHSDEKAAEQVVKEATGAGARVLAQRVDVTDAAAVRAFVERTESELGELDAVVTSAGITRDNPLVRMADEQWRDVVSTNLDGTYNVCRAAIFSFMKRRTGAIVTLSSVAGVHGSATQTNYSASKAGIIGFTRALAKECGKYGIRANSVAPGLIETDMTAALADAAKEQILGRIPLARFGTPDDVADLVSFLVSGRASYISGQVLGVDGGLVT</sequence>
<evidence type="ECO:0000256" key="3">
    <source>
        <dbReference type="ARBA" id="ARBA00012948"/>
    </source>
</evidence>
<dbReference type="PRINTS" id="PR00081">
    <property type="entry name" value="GDHRDH"/>
</dbReference>
<dbReference type="SUPFAM" id="SSF51735">
    <property type="entry name" value="NAD(P)-binding Rossmann-fold domains"/>
    <property type="match status" value="1"/>
</dbReference>
<evidence type="ECO:0000256" key="6">
    <source>
        <dbReference type="RuleBase" id="RU366074"/>
    </source>
</evidence>
<proteinExistence type="inferred from homology"/>
<dbReference type="InterPro" id="IPR057326">
    <property type="entry name" value="KR_dom"/>
</dbReference>
<evidence type="ECO:0000256" key="1">
    <source>
        <dbReference type="ARBA" id="ARBA00005194"/>
    </source>
</evidence>
<evidence type="ECO:0000259" key="7">
    <source>
        <dbReference type="SMART" id="SM00822"/>
    </source>
</evidence>
<keyword evidence="6" id="KW-0521">NADP</keyword>
<comment type="caution">
    <text evidence="8">The sequence shown here is derived from an EMBL/GenBank/DDBJ whole genome shotgun (WGS) entry which is preliminary data.</text>
</comment>
<dbReference type="InterPro" id="IPR050259">
    <property type="entry name" value="SDR"/>
</dbReference>
<evidence type="ECO:0000313" key="9">
    <source>
        <dbReference type="Proteomes" id="UP001501009"/>
    </source>
</evidence>
<dbReference type="EMBL" id="BAABDE010000008">
    <property type="protein sequence ID" value="GAA3785033.1"/>
    <property type="molecule type" value="Genomic_DNA"/>
</dbReference>
<dbReference type="RefSeq" id="WP_275773726.1">
    <property type="nucleotide sequence ID" value="NZ_BAABDE010000008.1"/>
</dbReference>
<comment type="catalytic activity">
    <reaction evidence="5 6">
        <text>a (3R)-hydroxyacyl-[ACP] + NADP(+) = a 3-oxoacyl-[ACP] + NADPH + H(+)</text>
        <dbReference type="Rhea" id="RHEA:17397"/>
        <dbReference type="Rhea" id="RHEA-COMP:9916"/>
        <dbReference type="Rhea" id="RHEA-COMP:9945"/>
        <dbReference type="ChEBI" id="CHEBI:15378"/>
        <dbReference type="ChEBI" id="CHEBI:57783"/>
        <dbReference type="ChEBI" id="CHEBI:58349"/>
        <dbReference type="ChEBI" id="CHEBI:78776"/>
        <dbReference type="ChEBI" id="CHEBI:78827"/>
        <dbReference type="EC" id="1.1.1.100"/>
    </reaction>
</comment>
<dbReference type="PROSITE" id="PS00061">
    <property type="entry name" value="ADH_SHORT"/>
    <property type="match status" value="1"/>
</dbReference>
<dbReference type="PANTHER" id="PTHR42879:SF2">
    <property type="entry name" value="3-OXOACYL-[ACYL-CARRIER-PROTEIN] REDUCTASE FABG"/>
    <property type="match status" value="1"/>
</dbReference>
<dbReference type="InterPro" id="IPR020904">
    <property type="entry name" value="Sc_DH/Rdtase_CS"/>
</dbReference>
<comment type="function">
    <text evidence="6">Catalyzes the NADPH-dependent reduction of beta-ketoacyl-ACP substrates to beta-hydroxyacyl-ACP products, the first reductive step in the elongation cycle of fatty acid biosynthesis.</text>
</comment>
<dbReference type="PANTHER" id="PTHR42879">
    <property type="entry name" value="3-OXOACYL-(ACYL-CARRIER-PROTEIN) REDUCTASE"/>
    <property type="match status" value="1"/>
</dbReference>
<gene>
    <name evidence="8" type="primary">fabG_2</name>
    <name evidence="8" type="ORF">GCM10022403_019790</name>
</gene>
<dbReference type="PRINTS" id="PR00080">
    <property type="entry name" value="SDRFAMILY"/>
</dbReference>
<reference evidence="9" key="1">
    <citation type="journal article" date="2019" name="Int. J. Syst. Evol. Microbiol.">
        <title>The Global Catalogue of Microorganisms (GCM) 10K type strain sequencing project: providing services to taxonomists for standard genome sequencing and annotation.</title>
        <authorList>
            <consortium name="The Broad Institute Genomics Platform"/>
            <consortium name="The Broad Institute Genome Sequencing Center for Infectious Disease"/>
            <person name="Wu L."/>
            <person name="Ma J."/>
        </authorList>
    </citation>
    <scope>NUCLEOTIDE SEQUENCE [LARGE SCALE GENOMIC DNA]</scope>
    <source>
        <strain evidence="9">JCM 17138</strain>
    </source>
</reference>
<dbReference type="InterPro" id="IPR011284">
    <property type="entry name" value="3oxo_ACP_reduc"/>
</dbReference>
<dbReference type="EC" id="1.1.1.100" evidence="3 6"/>